<evidence type="ECO:0000313" key="3">
    <source>
        <dbReference type="Proteomes" id="UP001607302"/>
    </source>
</evidence>
<accession>A0ABD2ATW6</accession>
<dbReference type="EMBL" id="JAUDFV010000139">
    <property type="protein sequence ID" value="KAL2724046.1"/>
    <property type="molecule type" value="Genomic_DNA"/>
</dbReference>
<keyword evidence="3" id="KW-1185">Reference proteome</keyword>
<comment type="caution">
    <text evidence="2">The sequence shown here is derived from an EMBL/GenBank/DDBJ whole genome shotgun (WGS) entry which is preliminary data.</text>
</comment>
<dbReference type="InterPro" id="IPR031734">
    <property type="entry name" value="MBF2"/>
</dbReference>
<dbReference type="AlphaFoldDB" id="A0ABD2ATW6"/>
<gene>
    <name evidence="2" type="ORF">V1478_008559</name>
</gene>
<organism evidence="2 3">
    <name type="scientific">Vespula squamosa</name>
    <name type="common">Southern yellow jacket</name>
    <name type="synonym">Wasp</name>
    <dbReference type="NCBI Taxonomy" id="30214"/>
    <lineage>
        <taxon>Eukaryota</taxon>
        <taxon>Metazoa</taxon>
        <taxon>Ecdysozoa</taxon>
        <taxon>Arthropoda</taxon>
        <taxon>Hexapoda</taxon>
        <taxon>Insecta</taxon>
        <taxon>Pterygota</taxon>
        <taxon>Neoptera</taxon>
        <taxon>Endopterygota</taxon>
        <taxon>Hymenoptera</taxon>
        <taxon>Apocrita</taxon>
        <taxon>Aculeata</taxon>
        <taxon>Vespoidea</taxon>
        <taxon>Vespidae</taxon>
        <taxon>Vespinae</taxon>
        <taxon>Vespula</taxon>
    </lineage>
</organism>
<dbReference type="Proteomes" id="UP001607302">
    <property type="component" value="Unassembled WGS sequence"/>
</dbReference>
<protein>
    <submittedName>
        <fullName evidence="2">Leucine-rich repeat-containing protein</fullName>
    </submittedName>
</protein>
<proteinExistence type="predicted"/>
<feature type="signal peptide" evidence="1">
    <location>
        <begin position="1"/>
        <end position="22"/>
    </location>
</feature>
<evidence type="ECO:0000313" key="2">
    <source>
        <dbReference type="EMBL" id="KAL2724046.1"/>
    </source>
</evidence>
<keyword evidence="1" id="KW-0732">Signal</keyword>
<name>A0ABD2ATW6_VESSQ</name>
<dbReference type="Pfam" id="PF15868">
    <property type="entry name" value="MBF2"/>
    <property type="match status" value="1"/>
</dbReference>
<feature type="chain" id="PRO_5044855232" evidence="1">
    <location>
        <begin position="23"/>
        <end position="572"/>
    </location>
</feature>
<reference evidence="2 3" key="1">
    <citation type="journal article" date="2024" name="Ann. Entomol. Soc. Am.">
        <title>Genomic analyses of the southern and eastern yellowjacket wasps (Hymenoptera: Vespidae) reveal evolutionary signatures of social life.</title>
        <authorList>
            <person name="Catto M.A."/>
            <person name="Caine P.B."/>
            <person name="Orr S.E."/>
            <person name="Hunt B.G."/>
            <person name="Goodisman M.A.D."/>
        </authorList>
    </citation>
    <scope>NUCLEOTIDE SEQUENCE [LARGE SCALE GENOMIC DNA]</scope>
    <source>
        <strain evidence="2">233</strain>
        <tissue evidence="2">Head and thorax</tissue>
    </source>
</reference>
<evidence type="ECO:0000256" key="1">
    <source>
        <dbReference type="SAM" id="SignalP"/>
    </source>
</evidence>
<sequence>MQGGRSLILFLILAISIIEIQSASFAKLYQSSYQYPQMVRPEYFQIAHQNGLAPYYVYNLFQVHTDLTSGSPTILPEKQTTTLTHLPPYGYYYYDFRFPINPIYPVLSPSHPGFIPVSGSPPISTDRPFDVDNDDDSGIEKLDTKVEPEKEMRKPVLFSVIACHIVSALETNNAETSIQKRVASFNDFEKKKEENLGSRKGWKKIKEFVHKKNRLEFSEDYPKNDCAIRKEEDELVTKYDEINHLRSDKIEESEINIKDNWKKYFLVFTSNGKPRKNISNSMEEKLTNRINRNINEENISNELTLNRNVRAINTTDYYAQRKAVMDKFHARQREIATKYGKRYYNNSSSRIIHRNNQTLDESTKTFKNRNDPNLDIFKFASNTTSYESELKNVKINQDKQNLKNIRSEIDENILRDITNYTLPIIRNCTNVTLHGSYSRQTRNKLTLSCTNKENELIVKKTNESPPSRPNRATDGNLVWGKCNGTLVYQHNLLLNVKGPSNLEAIFEVTIDGPLCITCVKVLPINDTEENVSKESGGPDNRYVKLKFKGPENKGFSYTIKVWAVAKKNNACG</sequence>